<sequence length="120" mass="12835">MASLFLTLCAEEHGAHGLYPGIDVTSVDATSGLFSVGVHAEDSTPRETLVHSPGGVDALPRAGNDPGPFLLALVLFALWLPLSDDRVDGDYRQPVRRKRAPPLRAGHGRAFLHVLCVART</sequence>
<keyword evidence="2" id="KW-1185">Reference proteome</keyword>
<organism evidence="1 2">
    <name type="scientific">Kibdelosporangium phytohabitans</name>
    <dbReference type="NCBI Taxonomy" id="860235"/>
    <lineage>
        <taxon>Bacteria</taxon>
        <taxon>Bacillati</taxon>
        <taxon>Actinomycetota</taxon>
        <taxon>Actinomycetes</taxon>
        <taxon>Pseudonocardiales</taxon>
        <taxon>Pseudonocardiaceae</taxon>
        <taxon>Kibdelosporangium</taxon>
    </lineage>
</organism>
<dbReference type="Proteomes" id="UP000063699">
    <property type="component" value="Chromosome"/>
</dbReference>
<proteinExistence type="predicted"/>
<dbReference type="KEGG" id="kphy:AOZ06_29800"/>
<dbReference type="AlphaFoldDB" id="A0A0N9I3N0"/>
<evidence type="ECO:0000313" key="1">
    <source>
        <dbReference type="EMBL" id="ALG10529.1"/>
    </source>
</evidence>
<evidence type="ECO:0000313" key="2">
    <source>
        <dbReference type="Proteomes" id="UP000063699"/>
    </source>
</evidence>
<accession>A0A0N9I3N0</accession>
<dbReference type="STRING" id="860235.AOZ06_29800"/>
<name>A0A0N9I3N0_9PSEU</name>
<reference evidence="1 2" key="1">
    <citation type="submission" date="2015-07" db="EMBL/GenBank/DDBJ databases">
        <title>Genome sequencing of Kibdelosporangium phytohabitans.</title>
        <authorList>
            <person name="Qin S."/>
            <person name="Xing K."/>
        </authorList>
    </citation>
    <scope>NUCLEOTIDE SEQUENCE [LARGE SCALE GENOMIC DNA]</scope>
    <source>
        <strain evidence="1 2">KLBMP1111</strain>
    </source>
</reference>
<gene>
    <name evidence="1" type="ORF">AOZ06_29800</name>
</gene>
<protein>
    <submittedName>
        <fullName evidence="1">Uncharacterized protein</fullName>
    </submittedName>
</protein>
<dbReference type="EMBL" id="CP012752">
    <property type="protein sequence ID" value="ALG10529.1"/>
    <property type="molecule type" value="Genomic_DNA"/>
</dbReference>